<dbReference type="InterPro" id="IPR036388">
    <property type="entry name" value="WH-like_DNA-bd_sf"/>
</dbReference>
<dbReference type="RefSeq" id="WP_154755959.1">
    <property type="nucleotide sequence ID" value="NZ_WMBA01000007.1"/>
</dbReference>
<dbReference type="SMART" id="SM00345">
    <property type="entry name" value="HTH_GNTR"/>
    <property type="match status" value="1"/>
</dbReference>
<keyword evidence="1" id="KW-0805">Transcription regulation</keyword>
<dbReference type="PROSITE" id="PS50949">
    <property type="entry name" value="HTH_GNTR"/>
    <property type="match status" value="1"/>
</dbReference>
<dbReference type="AlphaFoldDB" id="A0A6N7YXV4"/>
<dbReference type="InterPro" id="IPR008920">
    <property type="entry name" value="TF_FadR/GntR_C"/>
</dbReference>
<evidence type="ECO:0000256" key="2">
    <source>
        <dbReference type="ARBA" id="ARBA00023125"/>
    </source>
</evidence>
<dbReference type="SUPFAM" id="SSF48008">
    <property type="entry name" value="GntR ligand-binding domain-like"/>
    <property type="match status" value="1"/>
</dbReference>
<evidence type="ECO:0000313" key="6">
    <source>
        <dbReference type="EMBL" id="MTD53723.1"/>
    </source>
</evidence>
<keyword evidence="3" id="KW-0804">Transcription</keyword>
<dbReference type="EMBL" id="WMBA01000007">
    <property type="protein sequence ID" value="MTD53723.1"/>
    <property type="molecule type" value="Genomic_DNA"/>
</dbReference>
<dbReference type="GO" id="GO:0003677">
    <property type="term" value="F:DNA binding"/>
    <property type="evidence" value="ECO:0007669"/>
    <property type="project" value="UniProtKB-KW"/>
</dbReference>
<evidence type="ECO:0000259" key="5">
    <source>
        <dbReference type="PROSITE" id="PS50949"/>
    </source>
</evidence>
<dbReference type="SUPFAM" id="SSF46785">
    <property type="entry name" value="Winged helix' DNA-binding domain"/>
    <property type="match status" value="1"/>
</dbReference>
<protein>
    <submittedName>
        <fullName evidence="6">FCD domain-containing protein</fullName>
    </submittedName>
</protein>
<dbReference type="SMART" id="SM00895">
    <property type="entry name" value="FCD"/>
    <property type="match status" value="1"/>
</dbReference>
<keyword evidence="7" id="KW-1185">Reference proteome</keyword>
<dbReference type="Proteomes" id="UP000440096">
    <property type="component" value="Unassembled WGS sequence"/>
</dbReference>
<keyword evidence="2" id="KW-0238">DNA-binding</keyword>
<evidence type="ECO:0000313" key="7">
    <source>
        <dbReference type="Proteomes" id="UP000440096"/>
    </source>
</evidence>
<dbReference type="InterPro" id="IPR011711">
    <property type="entry name" value="GntR_C"/>
</dbReference>
<dbReference type="Pfam" id="PF07729">
    <property type="entry name" value="FCD"/>
    <property type="match status" value="1"/>
</dbReference>
<sequence length="237" mass="25513">MAAQPYDSGTELGEGDYTNAPENTGDNLTQAAYYRIRAMILDGELAIGGQVSVVGLATLFGMSRSPVRSAVERLISERLVRKTAGGAAVAAPSRHDLLDALIVRAPLEGLAARLAAPHVDDIALQRLTDIHGRFSAAVDAGDPAMARRADLEFHQTIQNLSANACLVDSLERVQTQVILAAYSTAWNSSKRPAALEHARILDALTQQDAETAEHVAVRHIQNLTSRVLDEWKRSDAL</sequence>
<dbReference type="PANTHER" id="PTHR43537">
    <property type="entry name" value="TRANSCRIPTIONAL REGULATOR, GNTR FAMILY"/>
    <property type="match status" value="1"/>
</dbReference>
<gene>
    <name evidence="6" type="ORF">GKO32_06955</name>
</gene>
<comment type="caution">
    <text evidence="6">The sequence shown here is derived from an EMBL/GenBank/DDBJ whole genome shotgun (WGS) entry which is preliminary data.</text>
</comment>
<proteinExistence type="predicted"/>
<name>A0A6N7YXV4_9PSEU</name>
<feature type="domain" description="HTH gntR-type" evidence="5">
    <location>
        <begin position="26"/>
        <end position="93"/>
    </location>
</feature>
<organism evidence="6 7">
    <name type="scientific">Amycolatopsis pithecellobii</name>
    <dbReference type="NCBI Taxonomy" id="664692"/>
    <lineage>
        <taxon>Bacteria</taxon>
        <taxon>Bacillati</taxon>
        <taxon>Actinomycetota</taxon>
        <taxon>Actinomycetes</taxon>
        <taxon>Pseudonocardiales</taxon>
        <taxon>Pseudonocardiaceae</taxon>
        <taxon>Amycolatopsis</taxon>
    </lineage>
</organism>
<dbReference type="GO" id="GO:0003700">
    <property type="term" value="F:DNA-binding transcription factor activity"/>
    <property type="evidence" value="ECO:0007669"/>
    <property type="project" value="InterPro"/>
</dbReference>
<dbReference type="InterPro" id="IPR000524">
    <property type="entry name" value="Tscrpt_reg_HTH_GntR"/>
</dbReference>
<evidence type="ECO:0000256" key="1">
    <source>
        <dbReference type="ARBA" id="ARBA00023015"/>
    </source>
</evidence>
<evidence type="ECO:0000256" key="4">
    <source>
        <dbReference type="SAM" id="MobiDB-lite"/>
    </source>
</evidence>
<dbReference type="PANTHER" id="PTHR43537:SF50">
    <property type="entry name" value="TRANSCRIPTIONAL REGULATORY PROTEIN"/>
    <property type="match status" value="1"/>
</dbReference>
<feature type="region of interest" description="Disordered" evidence="4">
    <location>
        <begin position="1"/>
        <end position="24"/>
    </location>
</feature>
<dbReference type="InterPro" id="IPR036390">
    <property type="entry name" value="WH_DNA-bd_sf"/>
</dbReference>
<dbReference type="Pfam" id="PF00392">
    <property type="entry name" value="GntR"/>
    <property type="match status" value="1"/>
</dbReference>
<dbReference type="OrthoDB" id="8680240at2"/>
<reference evidence="6 7" key="1">
    <citation type="submission" date="2019-11" db="EMBL/GenBank/DDBJ databases">
        <title>Draft genome of Amycolatopsis RM579.</title>
        <authorList>
            <person name="Duangmal K."/>
            <person name="Mingma R."/>
        </authorList>
    </citation>
    <scope>NUCLEOTIDE SEQUENCE [LARGE SCALE GENOMIC DNA]</scope>
    <source>
        <strain evidence="6 7">RM579</strain>
    </source>
</reference>
<evidence type="ECO:0000256" key="3">
    <source>
        <dbReference type="ARBA" id="ARBA00023163"/>
    </source>
</evidence>
<dbReference type="Gene3D" id="1.10.10.10">
    <property type="entry name" value="Winged helix-like DNA-binding domain superfamily/Winged helix DNA-binding domain"/>
    <property type="match status" value="1"/>
</dbReference>
<accession>A0A6N7YXV4</accession>
<dbReference type="Gene3D" id="1.20.120.530">
    <property type="entry name" value="GntR ligand-binding domain-like"/>
    <property type="match status" value="1"/>
</dbReference>